<feature type="transmembrane region" description="Helical" evidence="4">
    <location>
        <begin position="13"/>
        <end position="36"/>
    </location>
</feature>
<evidence type="ECO:0000256" key="1">
    <source>
        <dbReference type="ARBA" id="ARBA00010515"/>
    </source>
</evidence>
<feature type="active site" evidence="3">
    <location>
        <position position="213"/>
    </location>
</feature>
<dbReference type="InterPro" id="IPR050300">
    <property type="entry name" value="GDXG_lipolytic_enzyme"/>
</dbReference>
<dbReference type="EMBL" id="ML977188">
    <property type="protein sequence ID" value="KAF1982135.1"/>
    <property type="molecule type" value="Genomic_DNA"/>
</dbReference>
<evidence type="ECO:0000256" key="2">
    <source>
        <dbReference type="ARBA" id="ARBA00022801"/>
    </source>
</evidence>
<gene>
    <name evidence="6" type="ORF">K402DRAFT_415146</name>
</gene>
<evidence type="ECO:0000256" key="3">
    <source>
        <dbReference type="PROSITE-ProRule" id="PRU10038"/>
    </source>
</evidence>
<feature type="domain" description="Alpha/beta hydrolase fold-3" evidence="5">
    <location>
        <begin position="133"/>
        <end position="350"/>
    </location>
</feature>
<evidence type="ECO:0000256" key="4">
    <source>
        <dbReference type="SAM" id="Phobius"/>
    </source>
</evidence>
<dbReference type="InterPro" id="IPR033140">
    <property type="entry name" value="Lipase_GDXG_put_SER_AS"/>
</dbReference>
<dbReference type="SUPFAM" id="SSF53474">
    <property type="entry name" value="alpha/beta-Hydrolases"/>
    <property type="match status" value="1"/>
</dbReference>
<proteinExistence type="inferred from homology"/>
<dbReference type="OrthoDB" id="2152029at2759"/>
<dbReference type="GO" id="GO:0016787">
    <property type="term" value="F:hydrolase activity"/>
    <property type="evidence" value="ECO:0007669"/>
    <property type="project" value="UniProtKB-KW"/>
</dbReference>
<reference evidence="6" key="1">
    <citation type="journal article" date="2020" name="Stud. Mycol.">
        <title>101 Dothideomycetes genomes: a test case for predicting lifestyles and emergence of pathogens.</title>
        <authorList>
            <person name="Haridas S."/>
            <person name="Albert R."/>
            <person name="Binder M."/>
            <person name="Bloem J."/>
            <person name="Labutti K."/>
            <person name="Salamov A."/>
            <person name="Andreopoulos B."/>
            <person name="Baker S."/>
            <person name="Barry K."/>
            <person name="Bills G."/>
            <person name="Bluhm B."/>
            <person name="Cannon C."/>
            <person name="Castanera R."/>
            <person name="Culley D."/>
            <person name="Daum C."/>
            <person name="Ezra D."/>
            <person name="Gonzalez J."/>
            <person name="Henrissat B."/>
            <person name="Kuo A."/>
            <person name="Liang C."/>
            <person name="Lipzen A."/>
            <person name="Lutzoni F."/>
            <person name="Magnuson J."/>
            <person name="Mondo S."/>
            <person name="Nolan M."/>
            <person name="Ohm R."/>
            <person name="Pangilinan J."/>
            <person name="Park H.-J."/>
            <person name="Ramirez L."/>
            <person name="Alfaro M."/>
            <person name="Sun H."/>
            <person name="Tritt A."/>
            <person name="Yoshinaga Y."/>
            <person name="Zwiers L.-H."/>
            <person name="Turgeon B."/>
            <person name="Goodwin S."/>
            <person name="Spatafora J."/>
            <person name="Crous P."/>
            <person name="Grigoriev I."/>
        </authorList>
    </citation>
    <scope>NUCLEOTIDE SEQUENCE</scope>
    <source>
        <strain evidence="6">CBS 113979</strain>
    </source>
</reference>
<keyword evidence="4" id="KW-0472">Membrane</keyword>
<keyword evidence="4" id="KW-0812">Transmembrane</keyword>
<accession>A0A6G1GMH6</accession>
<comment type="similarity">
    <text evidence="1">Belongs to the 'GDXG' lipolytic enzyme family.</text>
</comment>
<dbReference type="PROSITE" id="PS01174">
    <property type="entry name" value="LIPASE_GDXG_SER"/>
    <property type="match status" value="1"/>
</dbReference>
<dbReference type="PANTHER" id="PTHR48081">
    <property type="entry name" value="AB HYDROLASE SUPERFAMILY PROTEIN C4A8.06C"/>
    <property type="match status" value="1"/>
</dbReference>
<dbReference type="Proteomes" id="UP000800041">
    <property type="component" value="Unassembled WGS sequence"/>
</dbReference>
<evidence type="ECO:0000313" key="7">
    <source>
        <dbReference type="Proteomes" id="UP000800041"/>
    </source>
</evidence>
<dbReference type="Gene3D" id="3.40.50.1820">
    <property type="entry name" value="alpha/beta hydrolase"/>
    <property type="match status" value="1"/>
</dbReference>
<keyword evidence="7" id="KW-1185">Reference proteome</keyword>
<keyword evidence="4" id="KW-1133">Transmembrane helix</keyword>
<organism evidence="6 7">
    <name type="scientific">Aulographum hederae CBS 113979</name>
    <dbReference type="NCBI Taxonomy" id="1176131"/>
    <lineage>
        <taxon>Eukaryota</taxon>
        <taxon>Fungi</taxon>
        <taxon>Dikarya</taxon>
        <taxon>Ascomycota</taxon>
        <taxon>Pezizomycotina</taxon>
        <taxon>Dothideomycetes</taxon>
        <taxon>Pleosporomycetidae</taxon>
        <taxon>Aulographales</taxon>
        <taxon>Aulographaceae</taxon>
    </lineage>
</organism>
<dbReference type="Pfam" id="PF07859">
    <property type="entry name" value="Abhydrolase_3"/>
    <property type="match status" value="1"/>
</dbReference>
<protein>
    <submittedName>
        <fullName evidence="6">Alpha/beta-hydrolase</fullName>
    </submittedName>
</protein>
<dbReference type="AlphaFoldDB" id="A0A6G1GMH6"/>
<name>A0A6G1GMH6_9PEZI</name>
<dbReference type="InterPro" id="IPR013094">
    <property type="entry name" value="AB_hydrolase_3"/>
</dbReference>
<evidence type="ECO:0000313" key="6">
    <source>
        <dbReference type="EMBL" id="KAF1982135.1"/>
    </source>
</evidence>
<evidence type="ECO:0000259" key="5">
    <source>
        <dbReference type="Pfam" id="PF07859"/>
    </source>
</evidence>
<dbReference type="InterPro" id="IPR029058">
    <property type="entry name" value="AB_hydrolase_fold"/>
</dbReference>
<keyword evidence="2 6" id="KW-0378">Hydrolase</keyword>
<sequence length="379" mass="41493">MMSSLVTHQPFKAVYALLAITYEAWRLPIWILIYAFPSGRPHPKWTTGQAIMVHIIKAFLDHTSYVKIKTPLSLEPGSLKDRFVVLPPASPSTYIGPAEDAKEGKIAPQKIGGTWYPSAYKRSEASPRTEDVILHFHGGAYAIGDGRPADAGFVAKTLLAHSGAHRIFAPQYRLASNPEGRYPAAFQDAVTSYAYLVRTLGIPANRITISGDSAGGNLALALLRYVEEYGETVGLPRPGCCWLWSPWVDVATAKIPQNLLDSPHYHSDYLAKGFGAWGANLFAPEPEVDDKDPYVSPLGHPFKTSTPVFVQTGTAEVLYPDDVKIAEDLKKVDGNVVELFEVNGAPHDILLVGDKIRFVEEAKVAAGRAGDFLRANRRE</sequence>
<dbReference type="PANTHER" id="PTHR48081:SF17">
    <property type="entry name" value="ALPHA_BETA HYDROLASE FOLD-3 DOMAIN-CONTAINING PROTEIN"/>
    <property type="match status" value="1"/>
</dbReference>